<dbReference type="Proteomes" id="UP000886595">
    <property type="component" value="Unassembled WGS sequence"/>
</dbReference>
<keyword evidence="2" id="KW-1185">Reference proteome</keyword>
<evidence type="ECO:0000313" key="2">
    <source>
        <dbReference type="Proteomes" id="UP000886595"/>
    </source>
</evidence>
<dbReference type="EMBL" id="JAAMPC010000009">
    <property type="protein sequence ID" value="KAG2296918.1"/>
    <property type="molecule type" value="Genomic_DNA"/>
</dbReference>
<accession>A0A8X7RWU0</accession>
<reference evidence="1 2" key="1">
    <citation type="submission" date="2020-02" db="EMBL/GenBank/DDBJ databases">
        <authorList>
            <person name="Ma Q."/>
            <person name="Huang Y."/>
            <person name="Song X."/>
            <person name="Pei D."/>
        </authorList>
    </citation>
    <scope>NUCLEOTIDE SEQUENCE [LARGE SCALE GENOMIC DNA]</scope>
    <source>
        <strain evidence="1">Sxm20200214</strain>
        <tissue evidence="1">Leaf</tissue>
    </source>
</reference>
<protein>
    <submittedName>
        <fullName evidence="1">Uncharacterized protein</fullName>
    </submittedName>
</protein>
<comment type="caution">
    <text evidence="1">The sequence shown here is derived from an EMBL/GenBank/DDBJ whole genome shotgun (WGS) entry which is preliminary data.</text>
</comment>
<sequence length="92" mass="10331">MTGDPGVEEMVVTEAGHVLLVEGLVTEGCREVRFASTSLRDNVLSLMSWGLELCKLMRMKIVFLPVQTAIVRVLRPLPNLHQLFVKRSKALR</sequence>
<organism evidence="1 2">
    <name type="scientific">Brassica carinata</name>
    <name type="common">Ethiopian mustard</name>
    <name type="synonym">Abyssinian cabbage</name>
    <dbReference type="NCBI Taxonomy" id="52824"/>
    <lineage>
        <taxon>Eukaryota</taxon>
        <taxon>Viridiplantae</taxon>
        <taxon>Streptophyta</taxon>
        <taxon>Embryophyta</taxon>
        <taxon>Tracheophyta</taxon>
        <taxon>Spermatophyta</taxon>
        <taxon>Magnoliopsida</taxon>
        <taxon>eudicotyledons</taxon>
        <taxon>Gunneridae</taxon>
        <taxon>Pentapetalae</taxon>
        <taxon>rosids</taxon>
        <taxon>malvids</taxon>
        <taxon>Brassicales</taxon>
        <taxon>Brassicaceae</taxon>
        <taxon>Brassiceae</taxon>
        <taxon>Brassica</taxon>
    </lineage>
</organism>
<evidence type="ECO:0000313" key="1">
    <source>
        <dbReference type="EMBL" id="KAG2296918.1"/>
    </source>
</evidence>
<gene>
    <name evidence="1" type="ORF">Bca52824_043587</name>
</gene>
<name>A0A8X7RWU0_BRACI</name>
<dbReference type="AlphaFoldDB" id="A0A8X7RWU0"/>
<proteinExistence type="predicted"/>